<dbReference type="CDD" id="cd12087">
    <property type="entry name" value="TM_EGFR-like"/>
    <property type="match status" value="1"/>
</dbReference>
<evidence type="ECO:0000256" key="2">
    <source>
        <dbReference type="SAM" id="Phobius"/>
    </source>
</evidence>
<keyword evidence="2" id="KW-0472">Membrane</keyword>
<evidence type="ECO:0000313" key="3">
    <source>
        <dbReference type="EMBL" id="KAJ7775442.1"/>
    </source>
</evidence>
<gene>
    <name evidence="3" type="ORF">B0H16DRAFT_45020</name>
</gene>
<evidence type="ECO:0000313" key="4">
    <source>
        <dbReference type="Proteomes" id="UP001215598"/>
    </source>
</evidence>
<feature type="compositionally biased region" description="Polar residues" evidence="1">
    <location>
        <begin position="66"/>
        <end position="84"/>
    </location>
</feature>
<feature type="transmembrane region" description="Helical" evidence="2">
    <location>
        <begin position="120"/>
        <end position="141"/>
    </location>
</feature>
<sequence length="195" mass="20619">MISATPTPTAFDLPAALTFASITIPSITIPPITIPSITIPSITFPSIPPLPSLPSLLPFPSDTHSRSVSNPPHTNPHTSQLPSQTVTSVAITSSTGSIGGASPATKTQGSTHRNTVPTPALIGIVLGISSMIFLAVFLLWLKRRRQRKSQVVHEYADVTTPFDIAAAFADSAVNSDARNITQVRRQSLRSAFICA</sequence>
<reference evidence="3" key="1">
    <citation type="submission" date="2023-03" db="EMBL/GenBank/DDBJ databases">
        <title>Massive genome expansion in bonnet fungi (Mycena s.s.) driven by repeated elements and novel gene families across ecological guilds.</title>
        <authorList>
            <consortium name="Lawrence Berkeley National Laboratory"/>
            <person name="Harder C.B."/>
            <person name="Miyauchi S."/>
            <person name="Viragh M."/>
            <person name="Kuo A."/>
            <person name="Thoen E."/>
            <person name="Andreopoulos B."/>
            <person name="Lu D."/>
            <person name="Skrede I."/>
            <person name="Drula E."/>
            <person name="Henrissat B."/>
            <person name="Morin E."/>
            <person name="Kohler A."/>
            <person name="Barry K."/>
            <person name="LaButti K."/>
            <person name="Morin E."/>
            <person name="Salamov A."/>
            <person name="Lipzen A."/>
            <person name="Mereny Z."/>
            <person name="Hegedus B."/>
            <person name="Baldrian P."/>
            <person name="Stursova M."/>
            <person name="Weitz H."/>
            <person name="Taylor A."/>
            <person name="Grigoriev I.V."/>
            <person name="Nagy L.G."/>
            <person name="Martin F."/>
            <person name="Kauserud H."/>
        </authorList>
    </citation>
    <scope>NUCLEOTIDE SEQUENCE</scope>
    <source>
        <strain evidence="3">CBHHK182m</strain>
    </source>
</reference>
<feature type="region of interest" description="Disordered" evidence="1">
    <location>
        <begin position="61"/>
        <end position="113"/>
    </location>
</feature>
<evidence type="ECO:0000256" key="1">
    <source>
        <dbReference type="SAM" id="MobiDB-lite"/>
    </source>
</evidence>
<accession>A0AAD7K043</accession>
<keyword evidence="2" id="KW-1133">Transmembrane helix</keyword>
<keyword evidence="4" id="KW-1185">Reference proteome</keyword>
<proteinExistence type="predicted"/>
<dbReference type="AlphaFoldDB" id="A0AAD7K043"/>
<feature type="compositionally biased region" description="Low complexity" evidence="1">
    <location>
        <begin position="85"/>
        <end position="105"/>
    </location>
</feature>
<dbReference type="Proteomes" id="UP001215598">
    <property type="component" value="Unassembled WGS sequence"/>
</dbReference>
<name>A0AAD7K043_9AGAR</name>
<organism evidence="3 4">
    <name type="scientific">Mycena metata</name>
    <dbReference type="NCBI Taxonomy" id="1033252"/>
    <lineage>
        <taxon>Eukaryota</taxon>
        <taxon>Fungi</taxon>
        <taxon>Dikarya</taxon>
        <taxon>Basidiomycota</taxon>
        <taxon>Agaricomycotina</taxon>
        <taxon>Agaricomycetes</taxon>
        <taxon>Agaricomycetidae</taxon>
        <taxon>Agaricales</taxon>
        <taxon>Marasmiineae</taxon>
        <taxon>Mycenaceae</taxon>
        <taxon>Mycena</taxon>
    </lineage>
</organism>
<dbReference type="EMBL" id="JARKIB010000010">
    <property type="protein sequence ID" value="KAJ7775442.1"/>
    <property type="molecule type" value="Genomic_DNA"/>
</dbReference>
<keyword evidence="2" id="KW-0812">Transmembrane</keyword>
<protein>
    <submittedName>
        <fullName evidence="3">Uncharacterized protein</fullName>
    </submittedName>
</protein>
<comment type="caution">
    <text evidence="3">The sequence shown here is derived from an EMBL/GenBank/DDBJ whole genome shotgun (WGS) entry which is preliminary data.</text>
</comment>